<name>A0A372ZT25_9ACTN</name>
<evidence type="ECO:0008006" key="4">
    <source>
        <dbReference type="Google" id="ProtNLM"/>
    </source>
</evidence>
<comment type="caution">
    <text evidence="2">The sequence shown here is derived from an EMBL/GenBank/DDBJ whole genome shotgun (WGS) entry which is preliminary data.</text>
</comment>
<evidence type="ECO:0000313" key="3">
    <source>
        <dbReference type="Proteomes" id="UP000263377"/>
    </source>
</evidence>
<feature type="chain" id="PRO_5016622387" description="HNH endonuclease" evidence="1">
    <location>
        <begin position="29"/>
        <end position="185"/>
    </location>
</feature>
<evidence type="ECO:0000256" key="1">
    <source>
        <dbReference type="SAM" id="SignalP"/>
    </source>
</evidence>
<dbReference type="RefSeq" id="WP_049658561.1">
    <property type="nucleotide sequence ID" value="NZ_QVIG01000001.1"/>
</dbReference>
<protein>
    <recommendedName>
        <fullName evidence="4">HNH endonuclease</fullName>
    </recommendedName>
</protein>
<feature type="signal peptide" evidence="1">
    <location>
        <begin position="1"/>
        <end position="28"/>
    </location>
</feature>
<dbReference type="AlphaFoldDB" id="A0A372ZT25"/>
<dbReference type="EMBL" id="QVIG01000001">
    <property type="protein sequence ID" value="RGD59013.1"/>
    <property type="molecule type" value="Genomic_DNA"/>
</dbReference>
<proteinExistence type="predicted"/>
<reference evidence="2 3" key="1">
    <citation type="submission" date="2018-08" db="EMBL/GenBank/DDBJ databases">
        <title>Diversity &amp; Physiological Properties of Lignin-Decomposing Actinobacteria from Soil.</title>
        <authorList>
            <person name="Roh S.G."/>
            <person name="Kim S.B."/>
        </authorList>
    </citation>
    <scope>NUCLEOTIDE SEQUENCE [LARGE SCALE GENOMIC DNA]</scope>
    <source>
        <strain evidence="2 3">MMS17-GH009</strain>
    </source>
</reference>
<organism evidence="2 3">
    <name type="scientific">Kitasatospora xanthocidica</name>
    <dbReference type="NCBI Taxonomy" id="83382"/>
    <lineage>
        <taxon>Bacteria</taxon>
        <taxon>Bacillati</taxon>
        <taxon>Actinomycetota</taxon>
        <taxon>Actinomycetes</taxon>
        <taxon>Kitasatosporales</taxon>
        <taxon>Streptomycetaceae</taxon>
        <taxon>Kitasatospora</taxon>
    </lineage>
</organism>
<dbReference type="Proteomes" id="UP000263377">
    <property type="component" value="Unassembled WGS sequence"/>
</dbReference>
<accession>A0A372ZT25</accession>
<sequence length="185" mass="19064">MMLRHRLTVTASAAALAAAGLAAGTAQAAAPAHGTAQKARTLAASCSQAYLPLPDPSCTPGAYNPDVTQATIGQTICVSGWTATVRPPTSYTNALKVQQIAAYGYADTSTADYEEDHLVPLELGGAPRDPANLWPEPRYGSQPAQSKDSVETKLKNAVCGGRAGLDDARAAIAKDWTTALSVLGL</sequence>
<gene>
    <name evidence="2" type="ORF">DR950_15610</name>
</gene>
<keyword evidence="3" id="KW-1185">Reference proteome</keyword>
<evidence type="ECO:0000313" key="2">
    <source>
        <dbReference type="EMBL" id="RGD59013.1"/>
    </source>
</evidence>
<keyword evidence="1" id="KW-0732">Signal</keyword>